<dbReference type="EMBL" id="JH603170">
    <property type="protein sequence ID" value="EIC20149.1"/>
    <property type="molecule type" value="Genomic_DNA"/>
</dbReference>
<evidence type="ECO:0000313" key="1">
    <source>
        <dbReference type="EMBL" id="EIC20149.1"/>
    </source>
</evidence>
<dbReference type="Proteomes" id="UP000002964">
    <property type="component" value="Unassembled WGS sequence"/>
</dbReference>
<name>H8Z492_9GAMM</name>
<dbReference type="AlphaFoldDB" id="H8Z492"/>
<evidence type="ECO:0000313" key="2">
    <source>
        <dbReference type="Proteomes" id="UP000002964"/>
    </source>
</evidence>
<proteinExistence type="predicted"/>
<reference evidence="2" key="1">
    <citation type="submission" date="2011-06" db="EMBL/GenBank/DDBJ databases">
        <authorList>
            <consortium name="US DOE Joint Genome Institute (JGI-PGF)"/>
            <person name="Lucas S."/>
            <person name="Han J."/>
            <person name="Lapidus A."/>
            <person name="Cheng J.-F."/>
            <person name="Goodwin L."/>
            <person name="Pitluck S."/>
            <person name="Peters L."/>
            <person name="Land M.L."/>
            <person name="Hauser L."/>
            <person name="Vogl K."/>
            <person name="Liu Z."/>
            <person name="Overmann J."/>
            <person name="Frigaard N.-U."/>
            <person name="Bryant D.A."/>
            <person name="Woyke T.J."/>
        </authorList>
    </citation>
    <scope>NUCLEOTIDE SEQUENCE [LARGE SCALE GENOMIC DNA]</scope>
    <source>
        <strain evidence="2">970</strain>
    </source>
</reference>
<accession>H8Z492</accession>
<keyword evidence="2" id="KW-1185">Reference proteome</keyword>
<organism evidence="1 2">
    <name type="scientific">Thiorhodovibrio frisius</name>
    <dbReference type="NCBI Taxonomy" id="631362"/>
    <lineage>
        <taxon>Bacteria</taxon>
        <taxon>Pseudomonadati</taxon>
        <taxon>Pseudomonadota</taxon>
        <taxon>Gammaproteobacteria</taxon>
        <taxon>Chromatiales</taxon>
        <taxon>Chromatiaceae</taxon>
        <taxon>Thiorhodovibrio</taxon>
    </lineage>
</organism>
<reference evidence="1 2" key="2">
    <citation type="submission" date="2011-11" db="EMBL/GenBank/DDBJ databases">
        <authorList>
            <consortium name="US DOE Joint Genome Institute"/>
            <person name="Lucas S."/>
            <person name="Han J."/>
            <person name="Lapidus A."/>
            <person name="Cheng J.-F."/>
            <person name="Goodwin L."/>
            <person name="Pitluck S."/>
            <person name="Peters L."/>
            <person name="Ovchinnikova G."/>
            <person name="Zhang X."/>
            <person name="Detter J.C."/>
            <person name="Han C."/>
            <person name="Tapia R."/>
            <person name="Land M."/>
            <person name="Hauser L."/>
            <person name="Kyrpides N."/>
            <person name="Ivanova N."/>
            <person name="Pagani I."/>
            <person name="Vogl K."/>
            <person name="Liu Z."/>
            <person name="Overmann J."/>
            <person name="Frigaard N.-U."/>
            <person name="Bryant D."/>
            <person name="Woyke T."/>
        </authorList>
    </citation>
    <scope>NUCLEOTIDE SEQUENCE [LARGE SCALE GENOMIC DNA]</scope>
    <source>
        <strain evidence="1 2">970</strain>
    </source>
</reference>
<dbReference type="HOGENOM" id="CLU_3297922_0_0_6"/>
<gene>
    <name evidence="1" type="ORF">Thi970DRAFT_03771</name>
</gene>
<dbReference type="STRING" id="631362.Thi970DRAFT_03771"/>
<sequence>MQTHPIVEEARRLPDRYSSVHCCHTDAMARALEDIADHGY</sequence>
<protein>
    <submittedName>
        <fullName evidence="1">Uncharacterized protein</fullName>
    </submittedName>
</protein>